<reference evidence="6 7" key="1">
    <citation type="submission" date="2015-07" db="EMBL/GenBank/DDBJ databases">
        <title>High-quality genome of monoxenous trypanosomatid Leptomonas pyrrhocoris.</title>
        <authorList>
            <person name="Flegontov P."/>
            <person name="Butenko A."/>
            <person name="Firsov S."/>
            <person name="Vlcek C."/>
            <person name="Logacheva M.D."/>
            <person name="Field M."/>
            <person name="Filatov D."/>
            <person name="Flegontova O."/>
            <person name="Gerasimov E."/>
            <person name="Jackson A.P."/>
            <person name="Kelly S."/>
            <person name="Opperdoes F."/>
            <person name="O'Reilly A."/>
            <person name="Votypka J."/>
            <person name="Yurchenko V."/>
            <person name="Lukes J."/>
        </authorList>
    </citation>
    <scope>NUCLEOTIDE SEQUENCE [LARGE SCALE GENOMIC DNA]</scope>
    <source>
        <strain evidence="6">H10</strain>
    </source>
</reference>
<evidence type="ECO:0000256" key="5">
    <source>
        <dbReference type="SAM" id="Phobius"/>
    </source>
</evidence>
<dbReference type="OMA" id="RWRACEL"/>
<dbReference type="PANTHER" id="PTHR28163">
    <property type="entry name" value="PROTEIN PET117 HOMOLOG, MITOCHONDRIAL"/>
    <property type="match status" value="1"/>
</dbReference>
<keyword evidence="5" id="KW-0812">Transmembrane</keyword>
<dbReference type="RefSeq" id="XP_015656036.1">
    <property type="nucleotide sequence ID" value="XM_015805423.1"/>
</dbReference>
<dbReference type="AlphaFoldDB" id="A0A0M9FWV5"/>
<comment type="subcellular location">
    <subcellularLocation>
        <location evidence="1">Mitochondrion</location>
    </subcellularLocation>
</comment>
<comment type="caution">
    <text evidence="6">The sequence shown here is derived from an EMBL/GenBank/DDBJ whole genome shotgun (WGS) entry which is preliminary data.</text>
</comment>
<keyword evidence="5" id="KW-1133">Transmembrane helix</keyword>
<keyword evidence="4" id="KW-0496">Mitochondrion</keyword>
<gene>
    <name evidence="6" type="ORF">ABB37_06964</name>
</gene>
<comment type="similarity">
    <text evidence="2">Belongs to the PET117 family.</text>
</comment>
<keyword evidence="5" id="KW-0472">Membrane</keyword>
<evidence type="ECO:0000256" key="4">
    <source>
        <dbReference type="ARBA" id="ARBA00023128"/>
    </source>
</evidence>
<dbReference type="Proteomes" id="UP000037923">
    <property type="component" value="Unassembled WGS sequence"/>
</dbReference>
<dbReference type="VEuPathDB" id="TriTrypDB:LpyrH10_16_1460"/>
<keyword evidence="7" id="KW-1185">Reference proteome</keyword>
<proteinExistence type="inferred from homology"/>
<evidence type="ECO:0000256" key="3">
    <source>
        <dbReference type="ARBA" id="ARBA00022946"/>
    </source>
</evidence>
<dbReference type="RefSeq" id="XP_015656037.1">
    <property type="nucleotide sequence ID" value="XM_015805424.1"/>
</dbReference>
<accession>A0A0M9FWV5</accession>
<dbReference type="PANTHER" id="PTHR28163:SF1">
    <property type="entry name" value="PROTEIN PET117 HOMOLOG, MITOCHONDRIAL"/>
    <property type="match status" value="1"/>
</dbReference>
<protein>
    <submittedName>
        <fullName evidence="6">Uncharacterized protein</fullName>
    </submittedName>
</protein>
<dbReference type="OrthoDB" id="270322at2759"/>
<dbReference type="InterPro" id="IPR031568">
    <property type="entry name" value="Pet117"/>
</dbReference>
<evidence type="ECO:0000313" key="7">
    <source>
        <dbReference type="Proteomes" id="UP000037923"/>
    </source>
</evidence>
<dbReference type="GO" id="GO:0005739">
    <property type="term" value="C:mitochondrion"/>
    <property type="evidence" value="ECO:0007669"/>
    <property type="project" value="UniProtKB-SubCell"/>
</dbReference>
<sequence length="96" mass="11244">MNSYVKRYTGSDVTVQEMVGFKRARDKRLVICSALTALGIYVAIYWSEERERTRRHTSIEKDIERERWRARELGLGKPTDDGFVERYEASNGKIRA</sequence>
<name>A0A0M9FWV5_LEPPY</name>
<evidence type="ECO:0000256" key="2">
    <source>
        <dbReference type="ARBA" id="ARBA00008197"/>
    </source>
</evidence>
<organism evidence="6 7">
    <name type="scientific">Leptomonas pyrrhocoris</name>
    <name type="common">Firebug parasite</name>
    <dbReference type="NCBI Taxonomy" id="157538"/>
    <lineage>
        <taxon>Eukaryota</taxon>
        <taxon>Discoba</taxon>
        <taxon>Euglenozoa</taxon>
        <taxon>Kinetoplastea</taxon>
        <taxon>Metakinetoplastina</taxon>
        <taxon>Trypanosomatida</taxon>
        <taxon>Trypanosomatidae</taxon>
        <taxon>Leishmaniinae</taxon>
        <taxon>Leptomonas</taxon>
    </lineage>
</organism>
<evidence type="ECO:0000313" key="6">
    <source>
        <dbReference type="EMBL" id="KPA77597.1"/>
    </source>
</evidence>
<feature type="transmembrane region" description="Helical" evidence="5">
    <location>
        <begin position="28"/>
        <end position="46"/>
    </location>
</feature>
<dbReference type="EMBL" id="LGTL01000016">
    <property type="protein sequence ID" value="KPA77598.1"/>
    <property type="molecule type" value="Genomic_DNA"/>
</dbReference>
<dbReference type="GeneID" id="26907250"/>
<dbReference type="EMBL" id="LGTL01000016">
    <property type="protein sequence ID" value="KPA77597.1"/>
    <property type="molecule type" value="Genomic_DNA"/>
</dbReference>
<evidence type="ECO:0000256" key="1">
    <source>
        <dbReference type="ARBA" id="ARBA00004173"/>
    </source>
</evidence>
<dbReference type="GO" id="GO:0033617">
    <property type="term" value="P:mitochondrial respiratory chain complex IV assembly"/>
    <property type="evidence" value="ECO:0007669"/>
    <property type="project" value="TreeGrafter"/>
</dbReference>
<keyword evidence="3" id="KW-0809">Transit peptide</keyword>